<keyword evidence="1" id="KW-0472">Membrane</keyword>
<proteinExistence type="predicted"/>
<reference evidence="3 4" key="1">
    <citation type="submission" date="2022-04" db="EMBL/GenBank/DDBJ databases">
        <title>Positive selection, recombination, and allopatry shape intraspecific diversity of widespread and dominant cyanobacteria.</title>
        <authorList>
            <person name="Wei J."/>
            <person name="Shu W."/>
            <person name="Hu C."/>
        </authorList>
    </citation>
    <scope>NUCLEOTIDE SEQUENCE [LARGE SCALE GENOMIC DNA]</scope>
    <source>
        <strain evidence="3 4">GB2-A4</strain>
    </source>
</reference>
<dbReference type="NCBIfam" id="NF047510">
    <property type="entry name" value="LIC_10190_fam"/>
    <property type="match status" value="1"/>
</dbReference>
<organism evidence="3 4">
    <name type="scientific">Trichocoleus desertorum GB2-A4</name>
    <dbReference type="NCBI Taxonomy" id="2933944"/>
    <lineage>
        <taxon>Bacteria</taxon>
        <taxon>Bacillati</taxon>
        <taxon>Cyanobacteriota</taxon>
        <taxon>Cyanophyceae</taxon>
        <taxon>Leptolyngbyales</taxon>
        <taxon>Trichocoleusaceae</taxon>
        <taxon>Trichocoleus</taxon>
    </lineage>
</organism>
<evidence type="ECO:0000256" key="1">
    <source>
        <dbReference type="SAM" id="Phobius"/>
    </source>
</evidence>
<accession>A0ABV0J9D3</accession>
<dbReference type="Pfam" id="PF26626">
    <property type="entry name" value="DUF8201"/>
    <property type="match status" value="1"/>
</dbReference>
<feature type="transmembrane region" description="Helical" evidence="1">
    <location>
        <begin position="271"/>
        <end position="299"/>
    </location>
</feature>
<feature type="domain" description="DUF8201" evidence="2">
    <location>
        <begin position="1"/>
        <end position="449"/>
    </location>
</feature>
<evidence type="ECO:0000313" key="3">
    <source>
        <dbReference type="EMBL" id="MEP0817868.1"/>
    </source>
</evidence>
<keyword evidence="1" id="KW-1133">Transmembrane helix</keyword>
<keyword evidence="1" id="KW-0812">Transmembrane</keyword>
<sequence>MLYFIAAWTVLSMACWPIGVALLNLLQADCFERSPHRPMAALWLGLIVLAVALLGTSLLLPLSPVVGGFVTVALVAASLLPRSARQEVVAWRVNLSPRLILGISILALAIAAITTRQVTWIDTGIYHYGSIRWLSEFGTVPGLALLKKQFGFASSWFALAAPLNPVGLGGRVSALPNGFAILLAVLHFWVSLTRSFTTQAKLSDWFATLFFGLVLPPLLFTHLLSVILVSPSPDIPVIFLTGVVAWSILVISEQRTDSVNAGPKSILEPELIPLILAAGAVTIKLTALPILLIASLFYLVAKRPSFKRLLMGGAVLGGLLLPMLLFSLVTSGCPLYPSTFLCLDLPWSQTVQEAKQLAEVTRGWGTWFGSAPTGVSATLWLFWQWFNAIGSSKLIVLLIGLSIVSMIYVFRTVISQQNQGQLWVLGLAVVGTSFMMLQSPLLRFGIGYVVLLPVLSVAILFHTKLQNRCIELNKRFTANPHRQKYRWQSWVLLCSGTLVLVALSQPPVRSRLVLPPALPKTKLTQQQVNNVVYFSPQNSKGACWAAEIPCSPQPAKNIWLRDPARGLPEGFVRRPEVLPSSVNTAP</sequence>
<dbReference type="Proteomes" id="UP001464891">
    <property type="component" value="Unassembled WGS sequence"/>
</dbReference>
<dbReference type="EMBL" id="JAMPKM010000006">
    <property type="protein sequence ID" value="MEP0817868.1"/>
    <property type="molecule type" value="Genomic_DNA"/>
</dbReference>
<feature type="transmembrane region" description="Helical" evidence="1">
    <location>
        <begin position="389"/>
        <end position="410"/>
    </location>
</feature>
<feature type="transmembrane region" description="Helical" evidence="1">
    <location>
        <begin position="319"/>
        <end position="343"/>
    </location>
</feature>
<name>A0ABV0J9D3_9CYAN</name>
<dbReference type="InterPro" id="IPR058514">
    <property type="entry name" value="DUF8201"/>
</dbReference>
<keyword evidence="4" id="KW-1185">Reference proteome</keyword>
<feature type="transmembrane region" description="Helical" evidence="1">
    <location>
        <begin position="95"/>
        <end position="113"/>
    </location>
</feature>
<feature type="transmembrane region" description="Helical" evidence="1">
    <location>
        <begin position="38"/>
        <end position="59"/>
    </location>
</feature>
<feature type="transmembrane region" description="Helical" evidence="1">
    <location>
        <begin position="445"/>
        <end position="465"/>
    </location>
</feature>
<feature type="transmembrane region" description="Helical" evidence="1">
    <location>
        <begin position="422"/>
        <end position="439"/>
    </location>
</feature>
<protein>
    <recommendedName>
        <fullName evidence="2">DUF8201 domain-containing protein</fullName>
    </recommendedName>
</protein>
<feature type="transmembrane region" description="Helical" evidence="1">
    <location>
        <begin position="485"/>
        <end position="503"/>
    </location>
</feature>
<feature type="transmembrane region" description="Helical" evidence="1">
    <location>
        <begin position="205"/>
        <end position="229"/>
    </location>
</feature>
<feature type="transmembrane region" description="Helical" evidence="1">
    <location>
        <begin position="6"/>
        <end position="26"/>
    </location>
</feature>
<feature type="transmembrane region" description="Helical" evidence="1">
    <location>
        <begin position="65"/>
        <end position="83"/>
    </location>
</feature>
<feature type="transmembrane region" description="Helical" evidence="1">
    <location>
        <begin position="174"/>
        <end position="193"/>
    </location>
</feature>
<gene>
    <name evidence="3" type="ORF">NC998_12260</name>
</gene>
<evidence type="ECO:0000259" key="2">
    <source>
        <dbReference type="Pfam" id="PF26626"/>
    </source>
</evidence>
<dbReference type="RefSeq" id="WP_190434767.1">
    <property type="nucleotide sequence ID" value="NZ_JAMPKM010000006.1"/>
</dbReference>
<dbReference type="InterPro" id="IPR058065">
    <property type="entry name" value="LIC_10190-like"/>
</dbReference>
<evidence type="ECO:0000313" key="4">
    <source>
        <dbReference type="Proteomes" id="UP001464891"/>
    </source>
</evidence>
<comment type="caution">
    <text evidence="3">The sequence shown here is derived from an EMBL/GenBank/DDBJ whole genome shotgun (WGS) entry which is preliminary data.</text>
</comment>